<gene>
    <name evidence="1" type="ORF">FPE52_003299</name>
</gene>
<sequence length="45" mass="4997">MIDITVQAGWKVYTLPGINAGGSRLWLGNQRVAGGKRQFIHLMEI</sequence>
<organism evidence="1">
    <name type="scientific">Salmonella bongori</name>
    <dbReference type="NCBI Taxonomy" id="54736"/>
    <lineage>
        <taxon>Bacteria</taxon>
        <taxon>Pseudomonadati</taxon>
        <taxon>Pseudomonadota</taxon>
        <taxon>Gammaproteobacteria</taxon>
        <taxon>Enterobacterales</taxon>
        <taxon>Enterobacteriaceae</taxon>
        <taxon>Salmonella</taxon>
    </lineage>
</organism>
<protein>
    <submittedName>
        <fullName evidence="1">Uncharacterized protein</fullName>
    </submittedName>
</protein>
<dbReference type="RefSeq" id="WP_415839709.1">
    <property type="nucleotide sequence ID" value="NZ_CBCSBZ010000002.1"/>
</dbReference>
<dbReference type="AlphaFoldDB" id="A0A698W1H8"/>
<reference evidence="1" key="1">
    <citation type="submission" date="2019-12" db="EMBL/GenBank/DDBJ databases">
        <authorList>
            <person name="Ashton P.M."/>
            <person name="Dallman T."/>
            <person name="Nair S."/>
            <person name="De Pinna E."/>
            <person name="Peters T."/>
            <person name="Grant K."/>
        </authorList>
    </citation>
    <scope>NUCLEOTIDE SEQUENCE</scope>
    <source>
        <strain evidence="1">267043</strain>
    </source>
</reference>
<name>A0A698W1H8_SALBN</name>
<evidence type="ECO:0000313" key="1">
    <source>
        <dbReference type="EMBL" id="EDP8607680.1"/>
    </source>
</evidence>
<proteinExistence type="predicted"/>
<dbReference type="EMBL" id="AANPBW010000015">
    <property type="protein sequence ID" value="EDP8607680.1"/>
    <property type="molecule type" value="Genomic_DNA"/>
</dbReference>
<accession>A0A698W1H8</accession>
<comment type="caution">
    <text evidence="1">The sequence shown here is derived from an EMBL/GenBank/DDBJ whole genome shotgun (WGS) entry which is preliminary data.</text>
</comment>